<dbReference type="SUPFAM" id="SSF52172">
    <property type="entry name" value="CheY-like"/>
    <property type="match status" value="1"/>
</dbReference>
<dbReference type="Proteomes" id="UP001165342">
    <property type="component" value="Unassembled WGS sequence"/>
</dbReference>
<reference evidence="3" key="1">
    <citation type="submission" date="2022-05" db="EMBL/GenBank/DDBJ databases">
        <authorList>
            <person name="Jo J.-H."/>
            <person name="Im W.-T."/>
        </authorList>
    </citation>
    <scope>NUCLEOTIDE SEQUENCE</scope>
    <source>
        <strain evidence="3">SE220</strain>
    </source>
</reference>
<dbReference type="SMART" id="SM00448">
    <property type="entry name" value="REC"/>
    <property type="match status" value="1"/>
</dbReference>
<sequence length="120" mass="13129">MSELAGCRILVIEDSPVVGPFTAELLAELGCEVVGPAPNMAAARELVENEEVDAAVLDVHIRGERVFPICEMLEAKGVPFLLTSGYADWQMPEKWRDRPRLQKPYTLDQVQAALAALLPA</sequence>
<keyword evidence="1" id="KW-0597">Phosphoprotein</keyword>
<feature type="domain" description="Response regulatory" evidence="2">
    <location>
        <begin position="8"/>
        <end position="118"/>
    </location>
</feature>
<feature type="modified residue" description="4-aspartylphosphate" evidence="1">
    <location>
        <position position="58"/>
    </location>
</feature>
<dbReference type="InterPro" id="IPR001789">
    <property type="entry name" value="Sig_transdc_resp-reg_receiver"/>
</dbReference>
<protein>
    <submittedName>
        <fullName evidence="3">Response regulator</fullName>
    </submittedName>
</protein>
<gene>
    <name evidence="3" type="ORF">LZ538_04250</name>
</gene>
<dbReference type="RefSeq" id="WP_249830740.1">
    <property type="nucleotide sequence ID" value="NZ_JAMGBE010000001.1"/>
</dbReference>
<keyword evidence="4" id="KW-1185">Reference proteome</keyword>
<dbReference type="Gene3D" id="3.40.50.2300">
    <property type="match status" value="1"/>
</dbReference>
<proteinExistence type="predicted"/>
<accession>A0ABT0S0E3</accession>
<evidence type="ECO:0000313" key="3">
    <source>
        <dbReference type="EMBL" id="MCL6729267.1"/>
    </source>
</evidence>
<name>A0ABT0S0E3_9SPHN</name>
<evidence type="ECO:0000313" key="4">
    <source>
        <dbReference type="Proteomes" id="UP001165342"/>
    </source>
</evidence>
<organism evidence="3 4">
    <name type="scientific">Sphingomonas hankyongi</name>
    <dbReference type="NCBI Taxonomy" id="2908209"/>
    <lineage>
        <taxon>Bacteria</taxon>
        <taxon>Pseudomonadati</taxon>
        <taxon>Pseudomonadota</taxon>
        <taxon>Alphaproteobacteria</taxon>
        <taxon>Sphingomonadales</taxon>
        <taxon>Sphingomonadaceae</taxon>
        <taxon>Sphingomonas</taxon>
    </lineage>
</organism>
<evidence type="ECO:0000256" key="1">
    <source>
        <dbReference type="PROSITE-ProRule" id="PRU00169"/>
    </source>
</evidence>
<dbReference type="PROSITE" id="PS50110">
    <property type="entry name" value="RESPONSE_REGULATORY"/>
    <property type="match status" value="1"/>
</dbReference>
<dbReference type="InterPro" id="IPR011006">
    <property type="entry name" value="CheY-like_superfamily"/>
</dbReference>
<dbReference type="Pfam" id="PF00072">
    <property type="entry name" value="Response_reg"/>
    <property type="match status" value="1"/>
</dbReference>
<dbReference type="EMBL" id="JAMGBE010000001">
    <property type="protein sequence ID" value="MCL6729267.1"/>
    <property type="molecule type" value="Genomic_DNA"/>
</dbReference>
<evidence type="ECO:0000259" key="2">
    <source>
        <dbReference type="PROSITE" id="PS50110"/>
    </source>
</evidence>
<comment type="caution">
    <text evidence="3">The sequence shown here is derived from an EMBL/GenBank/DDBJ whole genome shotgun (WGS) entry which is preliminary data.</text>
</comment>